<dbReference type="Proteomes" id="UP000479132">
    <property type="component" value="Unassembled WGS sequence"/>
</dbReference>
<sequence length="90" mass="9407">MMIVSIAIGLGLGLIALGVIGMVISGIQSLIKGKQDKKKIISMLVPFVVFGAAYGIAGTITEAAIGTMLFMMAVMLLFMLLTGLRGTFNL</sequence>
<accession>A0A6M1T503</accession>
<keyword evidence="1" id="KW-1133">Transmembrane helix</keyword>
<comment type="caution">
    <text evidence="2">The sequence shown here is derived from an EMBL/GenBank/DDBJ whole genome shotgun (WGS) entry which is preliminary data.</text>
</comment>
<name>A0A6M1T503_9BACT</name>
<evidence type="ECO:0000313" key="2">
    <source>
        <dbReference type="EMBL" id="NGP87753.1"/>
    </source>
</evidence>
<dbReference type="AlphaFoldDB" id="A0A6M1T503"/>
<reference evidence="2 3" key="1">
    <citation type="submission" date="2020-02" db="EMBL/GenBank/DDBJ databases">
        <title>Aliifodinibius halophilus 2W32, complete genome.</title>
        <authorList>
            <person name="Li Y."/>
            <person name="Wu S."/>
        </authorList>
    </citation>
    <scope>NUCLEOTIDE SEQUENCE [LARGE SCALE GENOMIC DNA]</scope>
    <source>
        <strain evidence="2 3">2W32</strain>
    </source>
</reference>
<proteinExistence type="predicted"/>
<keyword evidence="3" id="KW-1185">Reference proteome</keyword>
<feature type="transmembrane region" description="Helical" evidence="1">
    <location>
        <begin position="40"/>
        <end position="57"/>
    </location>
</feature>
<evidence type="ECO:0000313" key="3">
    <source>
        <dbReference type="Proteomes" id="UP000479132"/>
    </source>
</evidence>
<feature type="transmembrane region" description="Helical" evidence="1">
    <location>
        <begin position="63"/>
        <end position="84"/>
    </location>
</feature>
<evidence type="ECO:0000256" key="1">
    <source>
        <dbReference type="SAM" id="Phobius"/>
    </source>
</evidence>
<protein>
    <submittedName>
        <fullName evidence="2">Uncharacterized protein</fullName>
    </submittedName>
</protein>
<keyword evidence="1" id="KW-0472">Membrane</keyword>
<gene>
    <name evidence="2" type="ORF">G3569_05250</name>
</gene>
<dbReference type="EMBL" id="JAALLS010000005">
    <property type="protein sequence ID" value="NGP87753.1"/>
    <property type="molecule type" value="Genomic_DNA"/>
</dbReference>
<organism evidence="2 3">
    <name type="scientific">Fodinibius halophilus</name>
    <dbReference type="NCBI Taxonomy" id="1736908"/>
    <lineage>
        <taxon>Bacteria</taxon>
        <taxon>Pseudomonadati</taxon>
        <taxon>Balneolota</taxon>
        <taxon>Balneolia</taxon>
        <taxon>Balneolales</taxon>
        <taxon>Balneolaceae</taxon>
        <taxon>Fodinibius</taxon>
    </lineage>
</organism>
<keyword evidence="1" id="KW-0812">Transmembrane</keyword>
<feature type="transmembrane region" description="Helical" evidence="1">
    <location>
        <begin position="6"/>
        <end position="28"/>
    </location>
</feature>